<evidence type="ECO:0000313" key="2">
    <source>
        <dbReference type="EMBL" id="EEY56991.1"/>
    </source>
</evidence>
<reference evidence="3" key="1">
    <citation type="journal article" date="2009" name="Nature">
        <title>Genome sequence and analysis of the Irish potato famine pathogen Phytophthora infestans.</title>
        <authorList>
            <consortium name="The Broad Institute Genome Sequencing Platform"/>
            <person name="Haas B.J."/>
            <person name="Kamoun S."/>
            <person name="Zody M.C."/>
            <person name="Jiang R.H."/>
            <person name="Handsaker R.E."/>
            <person name="Cano L.M."/>
            <person name="Grabherr M."/>
            <person name="Kodira C.D."/>
            <person name="Raffaele S."/>
            <person name="Torto-Alalibo T."/>
            <person name="Bozkurt T.O."/>
            <person name="Ah-Fong A.M."/>
            <person name="Alvarado L."/>
            <person name="Anderson V.L."/>
            <person name="Armstrong M.R."/>
            <person name="Avrova A."/>
            <person name="Baxter L."/>
            <person name="Beynon J."/>
            <person name="Boevink P.C."/>
            <person name="Bollmann S.R."/>
            <person name="Bos J.I."/>
            <person name="Bulone V."/>
            <person name="Cai G."/>
            <person name="Cakir C."/>
            <person name="Carrington J.C."/>
            <person name="Chawner M."/>
            <person name="Conti L."/>
            <person name="Costanzo S."/>
            <person name="Ewan R."/>
            <person name="Fahlgren N."/>
            <person name="Fischbach M.A."/>
            <person name="Fugelstad J."/>
            <person name="Gilroy E.M."/>
            <person name="Gnerre S."/>
            <person name="Green P.J."/>
            <person name="Grenville-Briggs L.J."/>
            <person name="Griffith J."/>
            <person name="Grunwald N.J."/>
            <person name="Horn K."/>
            <person name="Horner N.R."/>
            <person name="Hu C.H."/>
            <person name="Huitema E."/>
            <person name="Jeong D.H."/>
            <person name="Jones A.M."/>
            <person name="Jones J.D."/>
            <person name="Jones R.W."/>
            <person name="Karlsson E.K."/>
            <person name="Kunjeti S.G."/>
            <person name="Lamour K."/>
            <person name="Liu Z."/>
            <person name="Ma L."/>
            <person name="Maclean D."/>
            <person name="Chibucos M.C."/>
            <person name="McDonald H."/>
            <person name="McWalters J."/>
            <person name="Meijer H.J."/>
            <person name="Morgan W."/>
            <person name="Morris P.F."/>
            <person name="Munro C.A."/>
            <person name="O'Neill K."/>
            <person name="Ospina-Giraldo M."/>
            <person name="Pinzon A."/>
            <person name="Pritchard L."/>
            <person name="Ramsahoye B."/>
            <person name="Ren Q."/>
            <person name="Restrepo S."/>
            <person name="Roy S."/>
            <person name="Sadanandom A."/>
            <person name="Savidor A."/>
            <person name="Schornack S."/>
            <person name="Schwartz D.C."/>
            <person name="Schumann U.D."/>
            <person name="Schwessinger B."/>
            <person name="Seyer L."/>
            <person name="Sharpe T."/>
            <person name="Silvar C."/>
            <person name="Song J."/>
            <person name="Studholme D.J."/>
            <person name="Sykes S."/>
            <person name="Thines M."/>
            <person name="van de Vondervoort P.J."/>
            <person name="Phuntumart V."/>
            <person name="Wawra S."/>
            <person name="Weide R."/>
            <person name="Win J."/>
            <person name="Young C."/>
            <person name="Zhou S."/>
            <person name="Fry W."/>
            <person name="Meyers B.C."/>
            <person name="van West P."/>
            <person name="Ristaino J."/>
            <person name="Govers F."/>
            <person name="Birch P.R."/>
            <person name="Whisson S.C."/>
            <person name="Judelson H.S."/>
            <person name="Nusbaum C."/>
        </authorList>
    </citation>
    <scope>NUCLEOTIDE SEQUENCE [LARGE SCALE GENOMIC DNA]</scope>
    <source>
        <strain evidence="3">T30-4</strain>
    </source>
</reference>
<evidence type="ECO:0000256" key="1">
    <source>
        <dbReference type="SAM" id="SignalP"/>
    </source>
</evidence>
<dbReference type="AlphaFoldDB" id="D0NFK2"/>
<feature type="signal peptide" evidence="1">
    <location>
        <begin position="1"/>
        <end position="24"/>
    </location>
</feature>
<dbReference type="KEGG" id="pif:PITG_10542"/>
<evidence type="ECO:0008006" key="4">
    <source>
        <dbReference type="Google" id="ProtNLM"/>
    </source>
</evidence>
<sequence length="264" mass="27353">MARFMTYLALMALAVVAVTSPVSAIPDPNSIARAANAEASTTPESVNNAADTVTDSAATLTDSTSTNTAAAISDSISNVTTETSISASGSESTAGGSTAKASDSASASAAASGSSGSSHVSPNIALVGPTKYGNVIVGLGFIEHVSRTDDQLHNSKDNFYRFTKVLEYDDSAESRSIALATEEALNVLAKVLHKVFERKNKLLFYKGFIACIVDAEAVNVIRIAITHIDAVLIGQVLLDEGLIEPIATAVFTCTVFSTEQLAEV</sequence>
<dbReference type="HOGENOM" id="CLU_1055455_0_0_1"/>
<dbReference type="eggNOG" id="ENOG502RAA2">
    <property type="taxonomic scope" value="Eukaryota"/>
</dbReference>
<name>D0NFK2_PHYIT</name>
<dbReference type="EMBL" id="DS028135">
    <property type="protein sequence ID" value="EEY56991.1"/>
    <property type="molecule type" value="Genomic_DNA"/>
</dbReference>
<dbReference type="STRING" id="403677.D0NFK2"/>
<dbReference type="VEuPathDB" id="FungiDB:PITG_10542"/>
<dbReference type="OrthoDB" id="196547at2759"/>
<gene>
    <name evidence="2" type="ORF">PITG_10542</name>
</gene>
<dbReference type="Proteomes" id="UP000006643">
    <property type="component" value="Unassembled WGS sequence"/>
</dbReference>
<keyword evidence="3" id="KW-1185">Reference proteome</keyword>
<dbReference type="GeneID" id="9474378"/>
<dbReference type="InParanoid" id="D0NFK2"/>
<feature type="chain" id="PRO_5003011993" description="Secreted RxLR effector peptide protein" evidence="1">
    <location>
        <begin position="25"/>
        <end position="264"/>
    </location>
</feature>
<keyword evidence="1" id="KW-0732">Signal</keyword>
<proteinExistence type="predicted"/>
<organism evidence="2 3">
    <name type="scientific">Phytophthora infestans (strain T30-4)</name>
    <name type="common">Potato late blight agent</name>
    <dbReference type="NCBI Taxonomy" id="403677"/>
    <lineage>
        <taxon>Eukaryota</taxon>
        <taxon>Sar</taxon>
        <taxon>Stramenopiles</taxon>
        <taxon>Oomycota</taxon>
        <taxon>Peronosporomycetes</taxon>
        <taxon>Peronosporales</taxon>
        <taxon>Peronosporaceae</taxon>
        <taxon>Phytophthora</taxon>
    </lineage>
</organism>
<accession>D0NFK2</accession>
<dbReference type="RefSeq" id="XP_002902319.1">
    <property type="nucleotide sequence ID" value="XM_002902273.1"/>
</dbReference>
<evidence type="ECO:0000313" key="3">
    <source>
        <dbReference type="Proteomes" id="UP000006643"/>
    </source>
</evidence>
<protein>
    <recommendedName>
        <fullName evidence="4">Secreted RxLR effector peptide protein</fullName>
    </recommendedName>
</protein>